<proteinExistence type="predicted"/>
<dbReference type="SUPFAM" id="SSF56219">
    <property type="entry name" value="DNase I-like"/>
    <property type="match status" value="1"/>
</dbReference>
<sequence>MPDVTPDPVPDSVYQRVPSFGLRRREPGIAISVLALVVIQLLLLHGLVPNLDGYASLAESFLPWLGLPIIVLAALVLRRFSRLAALAVAASALVWALLFVPSILPHGDQGAGDPGAGAAASGGTFTVASENVKAGNPRVGDVAASLAATGADVVAIQELDSGSQAAVAAGLDPTHPFSTVVGTVGVWSTTPILDSRNLDLGLGWTRALWVDVDTDAGRTRVYVVHLDSIRPGQDSQRDEMLRELRTTLAADVAERIVVVGDFNSATTDRAFARLSDTVTDVGTSTVGLGFTWPSAFPLARLDHLLVRGLTSVSSVVMPANGSDHRGILVTLR</sequence>
<dbReference type="Pfam" id="PF03372">
    <property type="entry name" value="Exo_endo_phos"/>
    <property type="match status" value="1"/>
</dbReference>
<keyword evidence="3" id="KW-0540">Nuclease</keyword>
<dbReference type="Gene3D" id="3.60.10.10">
    <property type="entry name" value="Endonuclease/exonuclease/phosphatase"/>
    <property type="match status" value="1"/>
</dbReference>
<dbReference type="AlphaFoldDB" id="A0A3A5MPA1"/>
<protein>
    <submittedName>
        <fullName evidence="3">Endonuclease</fullName>
    </submittedName>
</protein>
<evidence type="ECO:0000259" key="2">
    <source>
        <dbReference type="Pfam" id="PF03372"/>
    </source>
</evidence>
<feature type="domain" description="Endonuclease/exonuclease/phosphatase" evidence="2">
    <location>
        <begin position="131"/>
        <end position="324"/>
    </location>
</feature>
<comment type="caution">
    <text evidence="3">The sequence shown here is derived from an EMBL/GenBank/DDBJ whole genome shotgun (WGS) entry which is preliminary data.</text>
</comment>
<name>A0A3A5MPA1_9MICO</name>
<dbReference type="Proteomes" id="UP000272015">
    <property type="component" value="Unassembled WGS sequence"/>
</dbReference>
<keyword evidence="3" id="KW-0378">Hydrolase</keyword>
<evidence type="ECO:0000313" key="4">
    <source>
        <dbReference type="Proteomes" id="UP000272015"/>
    </source>
</evidence>
<keyword evidence="1" id="KW-0812">Transmembrane</keyword>
<evidence type="ECO:0000313" key="3">
    <source>
        <dbReference type="EMBL" id="RJT89649.1"/>
    </source>
</evidence>
<feature type="transmembrane region" description="Helical" evidence="1">
    <location>
        <begin position="60"/>
        <end position="77"/>
    </location>
</feature>
<organism evidence="3 4">
    <name type="scientific">Cryobacterium melibiosiphilum</name>
    <dbReference type="NCBI Taxonomy" id="995039"/>
    <lineage>
        <taxon>Bacteria</taxon>
        <taxon>Bacillati</taxon>
        <taxon>Actinomycetota</taxon>
        <taxon>Actinomycetes</taxon>
        <taxon>Micrococcales</taxon>
        <taxon>Microbacteriaceae</taxon>
        <taxon>Cryobacterium</taxon>
    </lineage>
</organism>
<keyword evidence="3" id="KW-0255">Endonuclease</keyword>
<keyword evidence="1" id="KW-1133">Transmembrane helix</keyword>
<feature type="transmembrane region" description="Helical" evidence="1">
    <location>
        <begin position="29"/>
        <end position="48"/>
    </location>
</feature>
<gene>
    <name evidence="3" type="ORF">D6T64_06070</name>
</gene>
<dbReference type="InterPro" id="IPR036691">
    <property type="entry name" value="Endo/exonu/phosph_ase_sf"/>
</dbReference>
<dbReference type="EMBL" id="QZVS01000070">
    <property type="protein sequence ID" value="RJT89649.1"/>
    <property type="molecule type" value="Genomic_DNA"/>
</dbReference>
<feature type="transmembrane region" description="Helical" evidence="1">
    <location>
        <begin position="84"/>
        <end position="104"/>
    </location>
</feature>
<dbReference type="InterPro" id="IPR005135">
    <property type="entry name" value="Endo/exonuclease/phosphatase"/>
</dbReference>
<keyword evidence="1" id="KW-0472">Membrane</keyword>
<accession>A0A3A5MPA1</accession>
<reference evidence="3 4" key="1">
    <citation type="submission" date="2018-09" db="EMBL/GenBank/DDBJ databases">
        <title>Novel species of Cryobacterium.</title>
        <authorList>
            <person name="Liu Q."/>
            <person name="Xin Y.-H."/>
        </authorList>
    </citation>
    <scope>NUCLEOTIDE SEQUENCE [LARGE SCALE GENOMIC DNA]</scope>
    <source>
        <strain evidence="3 4">Hh39</strain>
    </source>
</reference>
<evidence type="ECO:0000256" key="1">
    <source>
        <dbReference type="SAM" id="Phobius"/>
    </source>
</evidence>
<keyword evidence="4" id="KW-1185">Reference proteome</keyword>
<dbReference type="GO" id="GO:0004519">
    <property type="term" value="F:endonuclease activity"/>
    <property type="evidence" value="ECO:0007669"/>
    <property type="project" value="UniProtKB-KW"/>
</dbReference>